<dbReference type="InterPro" id="IPR003961">
    <property type="entry name" value="FN3_dom"/>
</dbReference>
<protein>
    <recommendedName>
        <fullName evidence="8">Parvalbumin</fullName>
    </recommendedName>
</protein>
<dbReference type="FunFam" id="1.10.238.10:FF:000060">
    <property type="entry name" value="Parvalbumin, thymic"/>
    <property type="match status" value="1"/>
</dbReference>
<dbReference type="GO" id="GO:0004896">
    <property type="term" value="F:cytokine receptor activity"/>
    <property type="evidence" value="ECO:0007669"/>
    <property type="project" value="InterPro"/>
</dbReference>
<dbReference type="PRINTS" id="PR01697">
    <property type="entry name" value="PARVALBUMIN"/>
</dbReference>
<reference evidence="11" key="1">
    <citation type="submission" date="2020-03" db="EMBL/GenBank/DDBJ databases">
        <title>Studies in the Genomics of Life Span.</title>
        <authorList>
            <person name="Glass D."/>
        </authorList>
    </citation>
    <scope>NUCLEOTIDE SEQUENCE</scope>
    <source>
        <strain evidence="11">SUZIE</strain>
        <tissue evidence="11">Muscle</tissue>
    </source>
</reference>
<dbReference type="SUPFAM" id="SSF49265">
    <property type="entry name" value="Fibronectin type III"/>
    <property type="match status" value="1"/>
</dbReference>
<evidence type="ECO:0000256" key="2">
    <source>
        <dbReference type="ARBA" id="ARBA00022723"/>
    </source>
</evidence>
<keyword evidence="9" id="KW-0472">Membrane</keyword>
<evidence type="ECO:0000256" key="1">
    <source>
        <dbReference type="ARBA" id="ARBA00009753"/>
    </source>
</evidence>
<dbReference type="InterPro" id="IPR003531">
    <property type="entry name" value="Hempt_rcpt_S_F1_CS"/>
</dbReference>
<keyword evidence="11" id="KW-0675">Receptor</keyword>
<dbReference type="GO" id="GO:0005737">
    <property type="term" value="C:cytoplasm"/>
    <property type="evidence" value="ECO:0007669"/>
    <property type="project" value="TreeGrafter"/>
</dbReference>
<keyword evidence="4 7" id="KW-0106">Calcium</keyword>
<dbReference type="SUPFAM" id="SSF47473">
    <property type="entry name" value="EF-hand"/>
    <property type="match status" value="1"/>
</dbReference>
<sequence length="351" mass="39096">MVRPTLSVTRGGSSYGLRWQADARKLLEPTFQVQHRRDTQPWEDSKTVTLRSTHSMALPALEPSTKYWARVRVRPTPGVYNGIWSEWSQEQSWTTDWVLTTWVLALVLVIVTLLLLLALRFCGVYGYRLSRQWQEEIPSPGKSRLFQNGSAGLWLPGRLQAASHWSPPPQGPWDSLFPELESCRMSMTDLLSAEDIKKAIGAFAAVDSFDHKKFFQMVGLKKKSADDVKKVFHILDKDKSGFIEEDELGFILKGFSPDARDLSAKETKTLLAAGDKDGDGKIGVDGTAHSAGYEGSGRKLLLCGRRCPQQAQAPRHTLCAPSWLLVSWTGLLSTIAALRGASPPPHRLLSR</sequence>
<evidence type="ECO:0000256" key="6">
    <source>
        <dbReference type="ARBA" id="ARBA00025308"/>
    </source>
</evidence>
<proteinExistence type="inferred from homology"/>
<keyword evidence="9" id="KW-1133">Transmembrane helix</keyword>
<feature type="binding site" evidence="7">
    <location>
        <position position="277"/>
    </location>
    <ligand>
        <name>Ca(2+)</name>
        <dbReference type="ChEBI" id="CHEBI:29108"/>
        <label>1</label>
    </ligand>
</feature>
<evidence type="ECO:0000313" key="12">
    <source>
        <dbReference type="Proteomes" id="UP001166674"/>
    </source>
</evidence>
<dbReference type="PROSITE" id="PS01355">
    <property type="entry name" value="HEMATOPO_REC_S_F1"/>
    <property type="match status" value="1"/>
</dbReference>
<dbReference type="PANTHER" id="PTHR11653">
    <property type="entry name" value="PARVALBUMIN ALPHA"/>
    <property type="match status" value="1"/>
</dbReference>
<feature type="binding site" evidence="7">
    <location>
        <position position="279"/>
    </location>
    <ligand>
        <name>Ca(2+)</name>
        <dbReference type="ChEBI" id="CHEBI:29108"/>
        <label>1</label>
    </ligand>
</feature>
<evidence type="ECO:0000313" key="11">
    <source>
        <dbReference type="EMBL" id="MBZ3872142.1"/>
    </source>
</evidence>
<name>A0AA41MI35_SCICA</name>
<dbReference type="Proteomes" id="UP001166674">
    <property type="component" value="Unassembled WGS sequence"/>
</dbReference>
<dbReference type="GO" id="GO:0005509">
    <property type="term" value="F:calcium ion binding"/>
    <property type="evidence" value="ECO:0007669"/>
    <property type="project" value="UniProtKB-UniRule"/>
</dbReference>
<dbReference type="Gene3D" id="2.60.40.10">
    <property type="entry name" value="Immunoglobulins"/>
    <property type="match status" value="1"/>
</dbReference>
<feature type="binding site" evidence="7">
    <location>
        <position position="275"/>
    </location>
    <ligand>
        <name>Ca(2+)</name>
        <dbReference type="ChEBI" id="CHEBI:29108"/>
        <label>1</label>
    </ligand>
</feature>
<feature type="binding site" evidence="7">
    <location>
        <position position="236"/>
    </location>
    <ligand>
        <name>Ca(2+)</name>
        <dbReference type="ChEBI" id="CHEBI:29108"/>
        <label>1</label>
    </ligand>
</feature>
<dbReference type="InterPro" id="IPR018247">
    <property type="entry name" value="EF_Hand_1_Ca_BS"/>
</dbReference>
<dbReference type="InterPro" id="IPR008080">
    <property type="entry name" value="Parvalbumin"/>
</dbReference>
<feature type="transmembrane region" description="Helical" evidence="9">
    <location>
        <begin position="97"/>
        <end position="122"/>
    </location>
</feature>
<dbReference type="InterPro" id="IPR011992">
    <property type="entry name" value="EF-hand-dom_pair"/>
</dbReference>
<evidence type="ECO:0000256" key="9">
    <source>
        <dbReference type="SAM" id="Phobius"/>
    </source>
</evidence>
<dbReference type="Pfam" id="PF13499">
    <property type="entry name" value="EF-hand_7"/>
    <property type="match status" value="1"/>
</dbReference>
<evidence type="ECO:0000256" key="8">
    <source>
        <dbReference type="RuleBase" id="RU368048"/>
    </source>
</evidence>
<feature type="binding site" evidence="7">
    <location>
        <position position="242"/>
    </location>
    <ligand>
        <name>Ca(2+)</name>
        <dbReference type="ChEBI" id="CHEBI:29108"/>
        <label>1</label>
    </ligand>
</feature>
<evidence type="ECO:0000256" key="7">
    <source>
        <dbReference type="PIRSR" id="PIRSR608080-1"/>
    </source>
</evidence>
<keyword evidence="9" id="KW-0812">Transmembrane</keyword>
<dbReference type="SMART" id="SM00054">
    <property type="entry name" value="EFh"/>
    <property type="match status" value="1"/>
</dbReference>
<keyword evidence="12" id="KW-1185">Reference proteome</keyword>
<dbReference type="Gene3D" id="1.10.238.10">
    <property type="entry name" value="EF-hand"/>
    <property type="match status" value="1"/>
</dbReference>
<dbReference type="PANTHER" id="PTHR11653:SF2">
    <property type="entry name" value="PARVALBUMIN ALPHA"/>
    <property type="match status" value="1"/>
</dbReference>
<dbReference type="CDD" id="cd16254">
    <property type="entry name" value="EFh_parvalbumin_alpha"/>
    <property type="match status" value="1"/>
</dbReference>
<dbReference type="InterPro" id="IPR002048">
    <property type="entry name" value="EF_hand_dom"/>
</dbReference>
<dbReference type="PROSITE" id="PS50222">
    <property type="entry name" value="EF_HAND_2"/>
    <property type="match status" value="1"/>
</dbReference>
<evidence type="ECO:0000256" key="4">
    <source>
        <dbReference type="ARBA" id="ARBA00022837"/>
    </source>
</evidence>
<accession>A0AA41MI35</accession>
<dbReference type="AlphaFoldDB" id="A0AA41MI35"/>
<feature type="binding site" evidence="7">
    <location>
        <position position="240"/>
    </location>
    <ligand>
        <name>Ca(2+)</name>
        <dbReference type="ChEBI" id="CHEBI:29108"/>
        <label>1</label>
    </ligand>
</feature>
<keyword evidence="3" id="KW-0677">Repeat</keyword>
<evidence type="ECO:0000256" key="5">
    <source>
        <dbReference type="ARBA" id="ARBA00023179"/>
    </source>
</evidence>
<dbReference type="EMBL" id="JAATJV010183273">
    <property type="protein sequence ID" value="MBZ3872142.1"/>
    <property type="molecule type" value="Genomic_DNA"/>
</dbReference>
<feature type="binding site" evidence="7">
    <location>
        <position position="247"/>
    </location>
    <ligand>
        <name>Ca(2+)</name>
        <dbReference type="ChEBI" id="CHEBI:29108"/>
        <label>1</label>
    </ligand>
</feature>
<keyword evidence="2 7" id="KW-0479">Metal-binding</keyword>
<dbReference type="InterPro" id="IPR013783">
    <property type="entry name" value="Ig-like_fold"/>
</dbReference>
<comment type="caution">
    <text evidence="11">The sequence shown here is derived from an EMBL/GenBank/DDBJ whole genome shotgun (WGS) entry which is preliminary data.</text>
</comment>
<organism evidence="11 12">
    <name type="scientific">Sciurus carolinensis</name>
    <name type="common">Eastern gray squirrel</name>
    <dbReference type="NCBI Taxonomy" id="30640"/>
    <lineage>
        <taxon>Eukaryota</taxon>
        <taxon>Metazoa</taxon>
        <taxon>Chordata</taxon>
        <taxon>Craniata</taxon>
        <taxon>Vertebrata</taxon>
        <taxon>Euteleostomi</taxon>
        <taxon>Mammalia</taxon>
        <taxon>Eutheria</taxon>
        <taxon>Euarchontoglires</taxon>
        <taxon>Glires</taxon>
        <taxon>Rodentia</taxon>
        <taxon>Sciuromorpha</taxon>
        <taxon>Sciuridae</taxon>
        <taxon>Sciurinae</taxon>
        <taxon>Sciurini</taxon>
        <taxon>Sciurus</taxon>
    </lineage>
</organism>
<dbReference type="GO" id="GO:0016020">
    <property type="term" value="C:membrane"/>
    <property type="evidence" value="ECO:0007669"/>
    <property type="project" value="InterPro"/>
</dbReference>
<dbReference type="PROSITE" id="PS00018">
    <property type="entry name" value="EF_HAND_1"/>
    <property type="match status" value="1"/>
</dbReference>
<comment type="similarity">
    <text evidence="1 8">Belongs to the parvalbumin family.</text>
</comment>
<dbReference type="InterPro" id="IPR036116">
    <property type="entry name" value="FN3_sf"/>
</dbReference>
<evidence type="ECO:0000259" key="10">
    <source>
        <dbReference type="PROSITE" id="PS50222"/>
    </source>
</evidence>
<feature type="domain" description="EF-hand" evidence="10">
    <location>
        <begin position="223"/>
        <end position="258"/>
    </location>
</feature>
<evidence type="ECO:0000256" key="3">
    <source>
        <dbReference type="ARBA" id="ARBA00022737"/>
    </source>
</evidence>
<comment type="function">
    <text evidence="6 8">In muscle, parvalbumin is thought to be involved in relaxation after contraction. It binds two calcium ions.</text>
</comment>
<keyword evidence="5" id="KW-0514">Muscle protein</keyword>
<feature type="binding site" evidence="7">
    <location>
        <position position="281"/>
    </location>
    <ligand>
        <name>Ca(2+)</name>
        <dbReference type="ChEBI" id="CHEBI:29108"/>
        <label>1</label>
    </ligand>
</feature>
<dbReference type="CDD" id="cd00063">
    <property type="entry name" value="FN3"/>
    <property type="match status" value="1"/>
</dbReference>
<feature type="binding site" evidence="7">
    <location>
        <position position="238"/>
    </location>
    <ligand>
        <name>Ca(2+)</name>
        <dbReference type="ChEBI" id="CHEBI:29108"/>
        <label>1</label>
    </ligand>
</feature>
<gene>
    <name evidence="11" type="ORF">SUZIE_116480</name>
</gene>